<evidence type="ECO:0000313" key="3">
    <source>
        <dbReference type="EMBL" id="GAA2177188.1"/>
    </source>
</evidence>
<gene>
    <name evidence="3" type="ORF">GCM10009784_26820</name>
</gene>
<keyword evidence="2" id="KW-0812">Transmembrane</keyword>
<keyword evidence="2" id="KW-0472">Membrane</keyword>
<feature type="transmembrane region" description="Helical" evidence="2">
    <location>
        <begin position="31"/>
        <end position="54"/>
    </location>
</feature>
<organism evidence="3 4">
    <name type="scientific">Arthrobacter parietis</name>
    <dbReference type="NCBI Taxonomy" id="271434"/>
    <lineage>
        <taxon>Bacteria</taxon>
        <taxon>Bacillati</taxon>
        <taxon>Actinomycetota</taxon>
        <taxon>Actinomycetes</taxon>
        <taxon>Micrococcales</taxon>
        <taxon>Micrococcaceae</taxon>
        <taxon>Arthrobacter</taxon>
    </lineage>
</organism>
<sequence>MFLAREVSKERPRGNTGDVGNLLDRRRLEQLAGAAGTAILVAALTVGAATASAGGAAEGPAQASRAQAAFVVGGVLAVVAVVLSLFVRRVKNDDGAH</sequence>
<keyword evidence="4" id="KW-1185">Reference proteome</keyword>
<feature type="region of interest" description="Disordered" evidence="1">
    <location>
        <begin position="1"/>
        <end position="20"/>
    </location>
</feature>
<dbReference type="EMBL" id="BAAAON010000003">
    <property type="protein sequence ID" value="GAA2177188.1"/>
    <property type="molecule type" value="Genomic_DNA"/>
</dbReference>
<evidence type="ECO:0000313" key="4">
    <source>
        <dbReference type="Proteomes" id="UP001500974"/>
    </source>
</evidence>
<dbReference type="Proteomes" id="UP001500974">
    <property type="component" value="Unassembled WGS sequence"/>
</dbReference>
<feature type="transmembrane region" description="Helical" evidence="2">
    <location>
        <begin position="66"/>
        <end position="87"/>
    </location>
</feature>
<evidence type="ECO:0000256" key="1">
    <source>
        <dbReference type="SAM" id="MobiDB-lite"/>
    </source>
</evidence>
<feature type="compositionally biased region" description="Basic and acidic residues" evidence="1">
    <location>
        <begin position="1"/>
        <end position="13"/>
    </location>
</feature>
<accession>A0ABP5MQQ0</accession>
<name>A0ABP5MQQ0_9MICC</name>
<evidence type="ECO:0000256" key="2">
    <source>
        <dbReference type="SAM" id="Phobius"/>
    </source>
</evidence>
<proteinExistence type="predicted"/>
<comment type="caution">
    <text evidence="3">The sequence shown here is derived from an EMBL/GenBank/DDBJ whole genome shotgun (WGS) entry which is preliminary data.</text>
</comment>
<protein>
    <submittedName>
        <fullName evidence="3">Uncharacterized protein</fullName>
    </submittedName>
</protein>
<keyword evidence="2" id="KW-1133">Transmembrane helix</keyword>
<reference evidence="4" key="1">
    <citation type="journal article" date="2019" name="Int. J. Syst. Evol. Microbiol.">
        <title>The Global Catalogue of Microorganisms (GCM) 10K type strain sequencing project: providing services to taxonomists for standard genome sequencing and annotation.</title>
        <authorList>
            <consortium name="The Broad Institute Genomics Platform"/>
            <consortium name="The Broad Institute Genome Sequencing Center for Infectious Disease"/>
            <person name="Wu L."/>
            <person name="Ma J."/>
        </authorList>
    </citation>
    <scope>NUCLEOTIDE SEQUENCE [LARGE SCALE GENOMIC DNA]</scope>
    <source>
        <strain evidence="4">JCM 14917</strain>
    </source>
</reference>
<dbReference type="RefSeq" id="WP_346028572.1">
    <property type="nucleotide sequence ID" value="NZ_BAAAON010000003.1"/>
</dbReference>